<gene>
    <name evidence="1" type="ORF">HAX54_003427</name>
</gene>
<evidence type="ECO:0000313" key="1">
    <source>
        <dbReference type="EMBL" id="MCD7466588.1"/>
    </source>
</evidence>
<dbReference type="Proteomes" id="UP000823775">
    <property type="component" value="Unassembled WGS sequence"/>
</dbReference>
<protein>
    <submittedName>
        <fullName evidence="1">Uncharacterized protein</fullName>
    </submittedName>
</protein>
<reference evidence="1 2" key="1">
    <citation type="journal article" date="2021" name="BMC Genomics">
        <title>Datura genome reveals duplications of psychoactive alkaloid biosynthetic genes and high mutation rate following tissue culture.</title>
        <authorList>
            <person name="Rajewski A."/>
            <person name="Carter-House D."/>
            <person name="Stajich J."/>
            <person name="Litt A."/>
        </authorList>
    </citation>
    <scope>NUCLEOTIDE SEQUENCE [LARGE SCALE GENOMIC DNA]</scope>
    <source>
        <strain evidence="1">AR-01</strain>
    </source>
</reference>
<evidence type="ECO:0000313" key="2">
    <source>
        <dbReference type="Proteomes" id="UP000823775"/>
    </source>
</evidence>
<sequence>MSLKEGLKELHARMDQIPRAPTLLKGSDSQRYAQQSYKPSTMHNLIQKRFQMSDIPKYNGTKDPNEHISPFTIAAKGNDITKIRSNRSIADKSLFEQRLPPNDSFYGIQIQGFLLLKFDSLRAQQLASLLKNHLSYSTWAYLIFIISTSESFRQQRNLGELAKGDLVAVH</sequence>
<name>A0ABS8T635_DATST</name>
<proteinExistence type="predicted"/>
<comment type="caution">
    <text evidence="1">The sequence shown here is derived from an EMBL/GenBank/DDBJ whole genome shotgun (WGS) entry which is preliminary data.</text>
</comment>
<keyword evidence="2" id="KW-1185">Reference proteome</keyword>
<accession>A0ABS8T635</accession>
<organism evidence="1 2">
    <name type="scientific">Datura stramonium</name>
    <name type="common">Jimsonweed</name>
    <name type="synonym">Common thornapple</name>
    <dbReference type="NCBI Taxonomy" id="4076"/>
    <lineage>
        <taxon>Eukaryota</taxon>
        <taxon>Viridiplantae</taxon>
        <taxon>Streptophyta</taxon>
        <taxon>Embryophyta</taxon>
        <taxon>Tracheophyta</taxon>
        <taxon>Spermatophyta</taxon>
        <taxon>Magnoliopsida</taxon>
        <taxon>eudicotyledons</taxon>
        <taxon>Gunneridae</taxon>
        <taxon>Pentapetalae</taxon>
        <taxon>asterids</taxon>
        <taxon>lamiids</taxon>
        <taxon>Solanales</taxon>
        <taxon>Solanaceae</taxon>
        <taxon>Solanoideae</taxon>
        <taxon>Datureae</taxon>
        <taxon>Datura</taxon>
    </lineage>
</organism>
<dbReference type="EMBL" id="JACEIK010001157">
    <property type="protein sequence ID" value="MCD7466588.1"/>
    <property type="molecule type" value="Genomic_DNA"/>
</dbReference>